<comment type="caution">
    <text evidence="1">The sequence shown here is derived from an EMBL/GenBank/DDBJ whole genome shotgun (WGS) entry which is preliminary data.</text>
</comment>
<reference evidence="1 2" key="1">
    <citation type="submission" date="2020-05" db="EMBL/GenBank/DDBJ databases">
        <title>Genomic Encyclopedia of Type Strains, Phase IV (KMG-V): Genome sequencing to study the core and pangenomes of soil and plant-associated prokaryotes.</title>
        <authorList>
            <person name="Whitman W."/>
        </authorList>
    </citation>
    <scope>NUCLEOTIDE SEQUENCE [LARGE SCALE GENOMIC DNA]</scope>
    <source>
        <strain evidence="1 2">9A</strain>
    </source>
</reference>
<evidence type="ECO:0000313" key="2">
    <source>
        <dbReference type="Proteomes" id="UP000779507"/>
    </source>
</evidence>
<proteinExistence type="predicted"/>
<evidence type="ECO:0000313" key="1">
    <source>
        <dbReference type="EMBL" id="NRT20045.1"/>
    </source>
</evidence>
<protein>
    <submittedName>
        <fullName evidence="1">Uncharacterized protein</fullName>
    </submittedName>
</protein>
<organism evidence="1 2">
    <name type="scientific">Hymenobacter caeli</name>
    <dbReference type="NCBI Taxonomy" id="2735894"/>
    <lineage>
        <taxon>Bacteria</taxon>
        <taxon>Pseudomonadati</taxon>
        <taxon>Bacteroidota</taxon>
        <taxon>Cytophagia</taxon>
        <taxon>Cytophagales</taxon>
        <taxon>Hymenobacteraceae</taxon>
        <taxon>Hymenobacter</taxon>
    </lineage>
</organism>
<dbReference type="EMBL" id="JABSNP010000013">
    <property type="protein sequence ID" value="NRT20045.1"/>
    <property type="molecule type" value="Genomic_DNA"/>
</dbReference>
<accession>A0ABX2FUG0</accession>
<dbReference type="Proteomes" id="UP000779507">
    <property type="component" value="Unassembled WGS sequence"/>
</dbReference>
<gene>
    <name evidence="1" type="ORF">HNP98_002883</name>
</gene>
<name>A0ABX2FUG0_9BACT</name>
<dbReference type="RefSeq" id="WP_173810751.1">
    <property type="nucleotide sequence ID" value="NZ_JABSNP010000013.1"/>
</dbReference>
<keyword evidence="2" id="KW-1185">Reference proteome</keyword>
<sequence length="239" mass="26245">MRFTCLFLLATAGYSTARAQQVGRGGTAPTNLEYVSQQLEKGKGNAALAGVQGTPLLASYWTQGRVLTANGPVAHVWLKYNLANEQLLWRRPAGDSLELNTAQITEFTLGDSLRGSRATFRRYLAARIEALALRTTFFEVRYDAGHSALLRQRAKTVVHATSSGPSLTEGRPPSWQESTQYFVKRADNVVLPVRLNEKSLLEALGPAQAPALTAYAKHEHLALKQEGDVARLLAYYDTL</sequence>